<dbReference type="CDD" id="cd14742">
    <property type="entry name" value="PAAR_RHS"/>
    <property type="match status" value="1"/>
</dbReference>
<organism evidence="3 4">
    <name type="scientific">Collimonas pratensis</name>
    <dbReference type="NCBI Taxonomy" id="279113"/>
    <lineage>
        <taxon>Bacteria</taxon>
        <taxon>Pseudomonadati</taxon>
        <taxon>Pseudomonadota</taxon>
        <taxon>Betaproteobacteria</taxon>
        <taxon>Burkholderiales</taxon>
        <taxon>Oxalobacteraceae</taxon>
        <taxon>Collimonas</taxon>
    </lineage>
</organism>
<keyword evidence="1" id="KW-0812">Transmembrane</keyword>
<gene>
    <name evidence="3" type="ORF">CPter91_2340</name>
</gene>
<dbReference type="Pfam" id="PF05488">
    <property type="entry name" value="PAAR_motif"/>
    <property type="match status" value="1"/>
</dbReference>
<sequence length="411" mass="41202">MQGAARITDPIEHTSALSGLLTGLLIGAAIAVAAIAIVGTGGLAAVAIVGAGAAMGAGVGELVGSMSFAKSVSGAILQSGSSNTNINSLKAARAHVDVVACSKHPNPPKPIATGSSNVFINSMPAARVGDKTGCDAEISAGSKNVFIGGGTVKTDEISPEVPGWLHTAVFAMGMASAVVLAGPVVAFAGLVGGLLGGAGGNWLGGEIFGQGSDGQKITAFAGALVGGFFGGKGGAWFDNNYVISTEGLGSNFGNVRITPRANATAADAVSSIPENSPALTTPPENPTAYSVAYEMKLQPADLGTSRSVQFNRANAALDNSLKSDSEFAATMDDLIPGVQNSVSSVGGRATPEGWIWEHASTSTANGEVGIMRLVPEEQHTPGSPWWRVLHPDKGAAGGYSEWAIPNGAPKN</sequence>
<protein>
    <submittedName>
        <fullName evidence="3">PAAR motif family protein</fullName>
    </submittedName>
</protein>
<dbReference type="AlphaFoldDB" id="A0A127Q3U8"/>
<reference evidence="3 4" key="1">
    <citation type="submission" date="2015-11" db="EMBL/GenBank/DDBJ databases">
        <title>Exploring the genomic traits of fungus-feeding bacterial genus Collimonas.</title>
        <authorList>
            <person name="Song C."/>
            <person name="Schmidt R."/>
            <person name="de Jager V."/>
            <person name="Krzyzanowska D."/>
            <person name="Jongedijk E."/>
            <person name="Cankar K."/>
            <person name="Beekwilder J."/>
            <person name="van Veen A."/>
            <person name="de Boer W."/>
            <person name="van Veen J.A."/>
            <person name="Garbeva P."/>
        </authorList>
    </citation>
    <scope>NUCLEOTIDE SEQUENCE [LARGE SCALE GENOMIC DNA]</scope>
    <source>
        <strain evidence="3 4">Ter91</strain>
    </source>
</reference>
<dbReference type="Gene3D" id="2.60.200.60">
    <property type="match status" value="1"/>
</dbReference>
<evidence type="ECO:0000259" key="2">
    <source>
        <dbReference type="Pfam" id="PF25799"/>
    </source>
</evidence>
<feature type="transmembrane region" description="Helical" evidence="1">
    <location>
        <begin position="16"/>
        <end position="37"/>
    </location>
</feature>
<dbReference type="OrthoDB" id="8739222at2"/>
<feature type="transmembrane region" description="Helical" evidence="1">
    <location>
        <begin position="43"/>
        <end position="63"/>
    </location>
</feature>
<dbReference type="InterPro" id="IPR008727">
    <property type="entry name" value="PAAR_motif"/>
</dbReference>
<keyword evidence="1" id="KW-0472">Membrane</keyword>
<feature type="domain" description="Double-stranded DNA deaminase toxin A prePAAR motif" evidence="2">
    <location>
        <begin position="3"/>
        <end position="57"/>
    </location>
</feature>
<evidence type="ECO:0000313" key="3">
    <source>
        <dbReference type="EMBL" id="AMP04703.1"/>
    </source>
</evidence>
<dbReference type="EMBL" id="CP013234">
    <property type="protein sequence ID" value="AMP04703.1"/>
    <property type="molecule type" value="Genomic_DNA"/>
</dbReference>
<dbReference type="Pfam" id="PF25799">
    <property type="entry name" value="prePAAR_I"/>
    <property type="match status" value="1"/>
</dbReference>
<proteinExistence type="predicted"/>
<accession>A0A127Q3U8</accession>
<dbReference type="Proteomes" id="UP000074561">
    <property type="component" value="Chromosome"/>
</dbReference>
<dbReference type="PATRIC" id="fig|279113.9.peg.2313"/>
<dbReference type="STRING" id="279113.CPter91_2340"/>
<keyword evidence="1" id="KW-1133">Transmembrane helix</keyword>
<dbReference type="KEGG" id="cpra:CPter91_2340"/>
<evidence type="ECO:0000256" key="1">
    <source>
        <dbReference type="SAM" id="Phobius"/>
    </source>
</evidence>
<dbReference type="InterPro" id="IPR057925">
    <property type="entry name" value="prePAAR_DddA"/>
</dbReference>
<evidence type="ECO:0000313" key="4">
    <source>
        <dbReference type="Proteomes" id="UP000074561"/>
    </source>
</evidence>
<dbReference type="RefSeq" id="WP_082792766.1">
    <property type="nucleotide sequence ID" value="NZ_CP013234.1"/>
</dbReference>
<name>A0A127Q3U8_9BURK</name>